<dbReference type="InterPro" id="IPR011009">
    <property type="entry name" value="Kinase-like_dom_sf"/>
</dbReference>
<dbReference type="PANTHER" id="PTHR37542">
    <property type="entry name" value="HELO DOMAIN-CONTAINING PROTEIN-RELATED"/>
    <property type="match status" value="1"/>
</dbReference>
<evidence type="ECO:0000313" key="2">
    <source>
        <dbReference type="Proteomes" id="UP000275078"/>
    </source>
</evidence>
<dbReference type="Proteomes" id="UP000275078">
    <property type="component" value="Unassembled WGS sequence"/>
</dbReference>
<dbReference type="AlphaFoldDB" id="A0A3N4I3H3"/>
<gene>
    <name evidence="1" type="ORF">BJ508DRAFT_377015</name>
</gene>
<organism evidence="1 2">
    <name type="scientific">Ascobolus immersus RN42</name>
    <dbReference type="NCBI Taxonomy" id="1160509"/>
    <lineage>
        <taxon>Eukaryota</taxon>
        <taxon>Fungi</taxon>
        <taxon>Dikarya</taxon>
        <taxon>Ascomycota</taxon>
        <taxon>Pezizomycotina</taxon>
        <taxon>Pezizomycetes</taxon>
        <taxon>Pezizales</taxon>
        <taxon>Ascobolaceae</taxon>
        <taxon>Ascobolus</taxon>
    </lineage>
</organism>
<evidence type="ECO:0000313" key="1">
    <source>
        <dbReference type="EMBL" id="RPA80653.1"/>
    </source>
</evidence>
<evidence type="ECO:0008006" key="3">
    <source>
        <dbReference type="Google" id="ProtNLM"/>
    </source>
</evidence>
<accession>A0A3N4I3H3</accession>
<name>A0A3N4I3H3_ASCIM</name>
<keyword evidence="2" id="KW-1185">Reference proteome</keyword>
<sequence>MSAIVESCLKYGNNLVATYRTTERPAETVLGEEAVLHELEAVWEKTRAQLNIIASLWDNLHDDLKDKLGEGLADLKERLTFGYRVGNGSITDITAARAKDGISSQLWSLQQWHESFDHYFQLVARLTSSADTDGISSGNEKALFMDSERYTEVLSLTGLRAKGARRATLTKRSSMIKIAALFTKKPKEYVALLDGRPSLDGEEAFGKEVLLHVPAAGLETCPRNIYHSHYRIARLPTGGKGKAPIQGYGAITNESTDRPVVIENIVLGVDNENVSARAECYTLLSKKLRGLNPAMGGLLPCSSITQTVIPDTENAMSVLNGSEPMQSRRVALQMTFTIPETVTPTSATTTLRGLIEKQSSLAPSIHARIQLAFNMSKSLLSIHTLGIHHKNITPDTFLIFPTAQNNRSPTTYSEDLGTPFLQGYQLINMQFATPNNEYGSHMPWAAFIYMHPSRYRTWDSGFQSTSSQNARIKAFAQDVYSFGICLLEIGLWSTMAKWDAPDGQGGDWVPGMYLQRVLIAIDPQYAKLTSKELKDILLKGDINPRDILLKISELKLEGHMGHEYSRVVEDCLCVLETFGFNRRRRARGESVSTYVNDRSVTSAPAEADEKKADIGVWFLEKVYGKLRMLSII</sequence>
<dbReference type="STRING" id="1160509.A0A3N4I3H3"/>
<reference evidence="1 2" key="1">
    <citation type="journal article" date="2018" name="Nat. Ecol. Evol.">
        <title>Pezizomycetes genomes reveal the molecular basis of ectomycorrhizal truffle lifestyle.</title>
        <authorList>
            <person name="Murat C."/>
            <person name="Payen T."/>
            <person name="Noel B."/>
            <person name="Kuo A."/>
            <person name="Morin E."/>
            <person name="Chen J."/>
            <person name="Kohler A."/>
            <person name="Krizsan K."/>
            <person name="Balestrini R."/>
            <person name="Da Silva C."/>
            <person name="Montanini B."/>
            <person name="Hainaut M."/>
            <person name="Levati E."/>
            <person name="Barry K.W."/>
            <person name="Belfiori B."/>
            <person name="Cichocki N."/>
            <person name="Clum A."/>
            <person name="Dockter R.B."/>
            <person name="Fauchery L."/>
            <person name="Guy J."/>
            <person name="Iotti M."/>
            <person name="Le Tacon F."/>
            <person name="Lindquist E.A."/>
            <person name="Lipzen A."/>
            <person name="Malagnac F."/>
            <person name="Mello A."/>
            <person name="Molinier V."/>
            <person name="Miyauchi S."/>
            <person name="Poulain J."/>
            <person name="Riccioni C."/>
            <person name="Rubini A."/>
            <person name="Sitrit Y."/>
            <person name="Splivallo R."/>
            <person name="Traeger S."/>
            <person name="Wang M."/>
            <person name="Zifcakova L."/>
            <person name="Wipf D."/>
            <person name="Zambonelli A."/>
            <person name="Paolocci F."/>
            <person name="Nowrousian M."/>
            <person name="Ottonello S."/>
            <person name="Baldrian P."/>
            <person name="Spatafora J.W."/>
            <person name="Henrissat B."/>
            <person name="Nagy L.G."/>
            <person name="Aury J.M."/>
            <person name="Wincker P."/>
            <person name="Grigoriev I.V."/>
            <person name="Bonfante P."/>
            <person name="Martin F.M."/>
        </authorList>
    </citation>
    <scope>NUCLEOTIDE SEQUENCE [LARGE SCALE GENOMIC DNA]</scope>
    <source>
        <strain evidence="1 2">RN42</strain>
    </source>
</reference>
<dbReference type="EMBL" id="ML119686">
    <property type="protein sequence ID" value="RPA80653.1"/>
    <property type="molecule type" value="Genomic_DNA"/>
</dbReference>
<dbReference type="OrthoDB" id="1911848at2759"/>
<dbReference type="SUPFAM" id="SSF56112">
    <property type="entry name" value="Protein kinase-like (PK-like)"/>
    <property type="match status" value="1"/>
</dbReference>
<protein>
    <recommendedName>
        <fullName evidence="3">Protein kinase domain-containing protein</fullName>
    </recommendedName>
</protein>
<dbReference type="Gene3D" id="1.10.510.10">
    <property type="entry name" value="Transferase(Phosphotransferase) domain 1"/>
    <property type="match status" value="1"/>
</dbReference>
<dbReference type="PANTHER" id="PTHR37542:SF3">
    <property type="entry name" value="PRION-INHIBITION AND PROPAGATION HELO DOMAIN-CONTAINING PROTEIN"/>
    <property type="match status" value="1"/>
</dbReference>
<proteinExistence type="predicted"/>